<gene>
    <name evidence="1" type="ORF">Cha6605_4425</name>
</gene>
<reference evidence="1 2" key="1">
    <citation type="submission" date="2012-05" db="EMBL/GenBank/DDBJ databases">
        <title>Finished chromosome of genome of Chamaesiphon sp. PCC 6605.</title>
        <authorList>
            <consortium name="US DOE Joint Genome Institute"/>
            <person name="Gugger M."/>
            <person name="Coursin T."/>
            <person name="Rippka R."/>
            <person name="Tandeau De Marsac N."/>
            <person name="Huntemann M."/>
            <person name="Wei C.-L."/>
            <person name="Han J."/>
            <person name="Detter J.C."/>
            <person name="Han C."/>
            <person name="Tapia R."/>
            <person name="Chen A."/>
            <person name="Kyrpides N."/>
            <person name="Mavromatis K."/>
            <person name="Markowitz V."/>
            <person name="Szeto E."/>
            <person name="Ivanova N."/>
            <person name="Pagani I."/>
            <person name="Pati A."/>
            <person name="Goodwin L."/>
            <person name="Nordberg H.P."/>
            <person name="Cantor M.N."/>
            <person name="Hua S.X."/>
            <person name="Woyke T."/>
            <person name="Kerfeld C.A."/>
        </authorList>
    </citation>
    <scope>NUCLEOTIDE SEQUENCE [LARGE SCALE GENOMIC DNA]</scope>
    <source>
        <strain evidence="2">ATCC 27169 / PCC 6605</strain>
    </source>
</reference>
<dbReference type="RefSeq" id="WP_015161462.1">
    <property type="nucleotide sequence ID" value="NC_019697.1"/>
</dbReference>
<keyword evidence="2" id="KW-1185">Reference proteome</keyword>
<name>K9UL31_CHAP6</name>
<protein>
    <submittedName>
        <fullName evidence="1">Uncharacterized protein</fullName>
    </submittedName>
</protein>
<dbReference type="eggNOG" id="ENOG5031FXK">
    <property type="taxonomic scope" value="Bacteria"/>
</dbReference>
<evidence type="ECO:0000313" key="1">
    <source>
        <dbReference type="EMBL" id="AFY95358.1"/>
    </source>
</evidence>
<dbReference type="EMBL" id="CP003600">
    <property type="protein sequence ID" value="AFY95358.1"/>
    <property type="molecule type" value="Genomic_DNA"/>
</dbReference>
<dbReference type="AlphaFoldDB" id="K9UL31"/>
<organism evidence="1 2">
    <name type="scientific">Chamaesiphon minutus (strain ATCC 27169 / PCC 6605)</name>
    <dbReference type="NCBI Taxonomy" id="1173020"/>
    <lineage>
        <taxon>Bacteria</taxon>
        <taxon>Bacillati</taxon>
        <taxon>Cyanobacteriota</taxon>
        <taxon>Cyanophyceae</taxon>
        <taxon>Gomontiellales</taxon>
        <taxon>Chamaesiphonaceae</taxon>
        <taxon>Chamaesiphon</taxon>
    </lineage>
</organism>
<sequence>MEINQIDLQIIEELQVKFADIPEAIVSLETIADCEGDLEDAAMTLAIRTGQQPDITNSEWLEGLAKKCRVAVCQSEFRNDMVDGNFLPLYQHFERVKVCPKLLILPVLLYVHEHGVNRFCQPLDPM</sequence>
<evidence type="ECO:0000313" key="2">
    <source>
        <dbReference type="Proteomes" id="UP000010366"/>
    </source>
</evidence>
<dbReference type="KEGG" id="cmp:Cha6605_4425"/>
<dbReference type="Proteomes" id="UP000010366">
    <property type="component" value="Chromosome"/>
</dbReference>
<proteinExistence type="predicted"/>
<dbReference type="HOGENOM" id="CLU_133138_0_0_3"/>
<accession>K9UL31</accession>